<dbReference type="EMBL" id="JAQQEZ010000010">
    <property type="protein sequence ID" value="MFM0002639.1"/>
    <property type="molecule type" value="Genomic_DNA"/>
</dbReference>
<proteinExistence type="predicted"/>
<name>A0ABW9AR45_9BURK</name>
<organism evidence="1 2">
    <name type="scientific">Paraburkholderia dipogonis</name>
    <dbReference type="NCBI Taxonomy" id="1211383"/>
    <lineage>
        <taxon>Bacteria</taxon>
        <taxon>Pseudomonadati</taxon>
        <taxon>Pseudomonadota</taxon>
        <taxon>Betaproteobacteria</taxon>
        <taxon>Burkholderiales</taxon>
        <taxon>Burkholderiaceae</taxon>
        <taxon>Paraburkholderia</taxon>
    </lineage>
</organism>
<dbReference type="InterPro" id="IPR014974">
    <property type="entry name" value="DUF1833"/>
</dbReference>
<dbReference type="Pfam" id="PF08875">
    <property type="entry name" value="DUF1833"/>
    <property type="match status" value="1"/>
</dbReference>
<protein>
    <submittedName>
        <fullName evidence="1">DUF1833 family protein</fullName>
    </submittedName>
</protein>
<sequence>MATITEALAEVYASNPQDEVVLTTLELRHSSFIDDAGNPAPIRVVADYNDLVATLESDAPLDAGQSVIFTAVAFQFALPSMEEGQAPQIDIVIDGASAQIIGHLESAVTQTEKIECTHRRFLASNPTAGPHDEEPLTLYVASAKATLTRVTATAALTDINNSPFPSDVYSPDVFPGLVR</sequence>
<accession>A0ABW9AR45</accession>
<dbReference type="Proteomes" id="UP001629230">
    <property type="component" value="Unassembled WGS sequence"/>
</dbReference>
<keyword evidence="2" id="KW-1185">Reference proteome</keyword>
<reference evidence="1 2" key="1">
    <citation type="journal article" date="2024" name="Chem. Sci.">
        <title>Discovery of megapolipeptins by genome mining of a Burkholderiales bacteria collection.</title>
        <authorList>
            <person name="Paulo B.S."/>
            <person name="Recchia M.J.J."/>
            <person name="Lee S."/>
            <person name="Fergusson C.H."/>
            <person name="Romanowski S.B."/>
            <person name="Hernandez A."/>
            <person name="Krull N."/>
            <person name="Liu D.Y."/>
            <person name="Cavanagh H."/>
            <person name="Bos A."/>
            <person name="Gray C.A."/>
            <person name="Murphy B.T."/>
            <person name="Linington R.G."/>
            <person name="Eustaquio A.S."/>
        </authorList>
    </citation>
    <scope>NUCLEOTIDE SEQUENCE [LARGE SCALE GENOMIC DNA]</scope>
    <source>
        <strain evidence="1 2">RL17-350-BIC-A</strain>
    </source>
</reference>
<evidence type="ECO:0000313" key="1">
    <source>
        <dbReference type="EMBL" id="MFM0002639.1"/>
    </source>
</evidence>
<gene>
    <name evidence="1" type="ORF">PQR57_16580</name>
</gene>
<evidence type="ECO:0000313" key="2">
    <source>
        <dbReference type="Proteomes" id="UP001629230"/>
    </source>
</evidence>
<dbReference type="RefSeq" id="WP_408178067.1">
    <property type="nucleotide sequence ID" value="NZ_JAQQEZ010000010.1"/>
</dbReference>
<comment type="caution">
    <text evidence="1">The sequence shown here is derived from an EMBL/GenBank/DDBJ whole genome shotgun (WGS) entry which is preliminary data.</text>
</comment>